<dbReference type="HOGENOM" id="CLU_791666_0_0_6"/>
<dbReference type="PROSITE" id="PS51257">
    <property type="entry name" value="PROKAR_LIPOPROTEIN"/>
    <property type="match status" value="1"/>
</dbReference>
<accession>E1SWC2</accession>
<name>E1SWC2_FERBD</name>
<keyword evidence="2" id="KW-1185">Reference proteome</keyword>
<dbReference type="Proteomes" id="UP000006683">
    <property type="component" value="Chromosome"/>
</dbReference>
<dbReference type="KEGG" id="fbl:Fbal_1202"/>
<sequence>MNLRGCLLAAVLIISGCATPSYRHNLNPEHSDALNSPKVAIDLSESRLNAQFQAQHTSDVGAAAFGALGAVVFGIGDAIANAERREDSLEEISPLVALFEPKKMEQALTQHIDDFLQHNGITPKGEIRILRDEQSARLRNIGLRPGESLLMFKPAFSMTESRQRVHIGLTVTLYAQTADKSEYIKRPPPKLRYQNQFIYQSSAIETATREVTPELIERRRLAIEAQYQKLPADPYHREEALRRKRNALRALDTPMTDDEYAFEQARAWLKDDGATLRDALREGVREVLVMASDDLHRDLNLDALPQWVEVKGDRLWYRMAPIEHRGKVISVDRNDVVEIMTLSGNTNTVL</sequence>
<dbReference type="GeneID" id="67181435"/>
<organism evidence="1 2">
    <name type="scientific">Ferrimonas balearica (strain DSM 9799 / CCM 4581 / KCTC 23876 / PAT)</name>
    <dbReference type="NCBI Taxonomy" id="550540"/>
    <lineage>
        <taxon>Bacteria</taxon>
        <taxon>Pseudomonadati</taxon>
        <taxon>Pseudomonadota</taxon>
        <taxon>Gammaproteobacteria</taxon>
        <taxon>Alteromonadales</taxon>
        <taxon>Ferrimonadaceae</taxon>
        <taxon>Ferrimonas</taxon>
    </lineage>
</organism>
<proteinExistence type="predicted"/>
<reference evidence="1 2" key="1">
    <citation type="journal article" date="2010" name="Stand. Genomic Sci.">
        <title>Complete genome sequence of Ferrimonas balearica type strain (PAT).</title>
        <authorList>
            <person name="Nolan M."/>
            <person name="Sikorski J."/>
            <person name="Davenport K."/>
            <person name="Lucas S."/>
            <person name="Glavina Del Rio T."/>
            <person name="Tice H."/>
            <person name="Cheng J."/>
            <person name="Goodwin L."/>
            <person name="Pitluck S."/>
            <person name="Liolios K."/>
            <person name="Ivanova N."/>
            <person name="Mavromatis K."/>
            <person name="Ovchinnikova G."/>
            <person name="Pati A."/>
            <person name="Chen A."/>
            <person name="Palaniappan K."/>
            <person name="Land M."/>
            <person name="Hauser L."/>
            <person name="Chang Y."/>
            <person name="Jeffries C."/>
            <person name="Tapia R."/>
            <person name="Brettin T."/>
            <person name="Detter J."/>
            <person name="Han C."/>
            <person name="Yasawong M."/>
            <person name="Rohde M."/>
            <person name="Tindall B."/>
            <person name="Goker M."/>
            <person name="Woyke T."/>
            <person name="Bristow J."/>
            <person name="Eisen J."/>
            <person name="Markowitz V."/>
            <person name="Hugenholtz P."/>
            <person name="Kyrpides N."/>
            <person name="Klenk H."/>
            <person name="Lapidus A."/>
        </authorList>
    </citation>
    <scope>NUCLEOTIDE SEQUENCE [LARGE SCALE GENOMIC DNA]</scope>
    <source>
        <strain evidence="2">DSM 9799 / CCM 4581 / KCTC 23876 / PAT</strain>
    </source>
</reference>
<gene>
    <name evidence="1" type="ordered locus">Fbal_1202</name>
</gene>
<protein>
    <recommendedName>
        <fullName evidence="3">Lipoprotein</fullName>
    </recommendedName>
</protein>
<dbReference type="RefSeq" id="WP_013344717.1">
    <property type="nucleotide sequence ID" value="NC_014541.1"/>
</dbReference>
<evidence type="ECO:0008006" key="3">
    <source>
        <dbReference type="Google" id="ProtNLM"/>
    </source>
</evidence>
<dbReference type="AlphaFoldDB" id="E1SWC2"/>
<dbReference type="EMBL" id="CP002209">
    <property type="protein sequence ID" value="ADN75411.1"/>
    <property type="molecule type" value="Genomic_DNA"/>
</dbReference>
<evidence type="ECO:0000313" key="2">
    <source>
        <dbReference type="Proteomes" id="UP000006683"/>
    </source>
</evidence>
<dbReference type="STRING" id="550540.Fbal_1202"/>
<evidence type="ECO:0000313" key="1">
    <source>
        <dbReference type="EMBL" id="ADN75411.1"/>
    </source>
</evidence>